<proteinExistence type="predicted"/>
<feature type="signal peptide" evidence="1">
    <location>
        <begin position="1"/>
        <end position="16"/>
    </location>
</feature>
<sequence>MAMMSAIVLLSRSVNTLVCRRYAGVLRWRLWLSRTIPRVSCAKKQRPTDCNQYFGSTMPEDDDLDEELGCFHSGPQRQRFCHGVPCEIIGRDHYPPASLRRW</sequence>
<dbReference type="EMBL" id="GIFC01006504">
    <property type="protein sequence ID" value="MXU88587.1"/>
    <property type="molecule type" value="Transcribed_RNA"/>
</dbReference>
<reference evidence="2" key="1">
    <citation type="submission" date="2019-12" db="EMBL/GenBank/DDBJ databases">
        <title>An insight into the sialome of adult female Ixodes ricinus ticks feeding for 6 days.</title>
        <authorList>
            <person name="Perner J."/>
            <person name="Ribeiro J.M.C."/>
        </authorList>
    </citation>
    <scope>NUCLEOTIDE SEQUENCE</scope>
    <source>
        <strain evidence="2">Semi-engorged</strain>
        <tissue evidence="2">Salivary glands</tissue>
    </source>
</reference>
<evidence type="ECO:0000313" key="2">
    <source>
        <dbReference type="EMBL" id="MXU88587.1"/>
    </source>
</evidence>
<feature type="chain" id="PRO_5025677834" evidence="1">
    <location>
        <begin position="17"/>
        <end position="102"/>
    </location>
</feature>
<evidence type="ECO:0000256" key="1">
    <source>
        <dbReference type="SAM" id="SignalP"/>
    </source>
</evidence>
<organism evidence="2">
    <name type="scientific">Ixodes ricinus</name>
    <name type="common">Common tick</name>
    <name type="synonym">Acarus ricinus</name>
    <dbReference type="NCBI Taxonomy" id="34613"/>
    <lineage>
        <taxon>Eukaryota</taxon>
        <taxon>Metazoa</taxon>
        <taxon>Ecdysozoa</taxon>
        <taxon>Arthropoda</taxon>
        <taxon>Chelicerata</taxon>
        <taxon>Arachnida</taxon>
        <taxon>Acari</taxon>
        <taxon>Parasitiformes</taxon>
        <taxon>Ixodida</taxon>
        <taxon>Ixodoidea</taxon>
        <taxon>Ixodidae</taxon>
        <taxon>Ixodinae</taxon>
        <taxon>Ixodes</taxon>
    </lineage>
</organism>
<accession>A0A6B0UFN4</accession>
<dbReference type="AlphaFoldDB" id="A0A6B0UFN4"/>
<name>A0A6B0UFN4_IXORI</name>
<protein>
    <submittedName>
        <fullName evidence="2">Putative secreted protein</fullName>
    </submittedName>
</protein>
<keyword evidence="1" id="KW-0732">Signal</keyword>